<keyword evidence="2" id="KW-0539">Nucleus</keyword>
<keyword evidence="5" id="KW-1185">Reference proteome</keyword>
<proteinExistence type="predicted"/>
<feature type="compositionally biased region" description="Polar residues" evidence="3">
    <location>
        <begin position="315"/>
        <end position="327"/>
    </location>
</feature>
<name>A0A914IAZ2_GLORO</name>
<evidence type="ECO:0000256" key="3">
    <source>
        <dbReference type="SAM" id="MobiDB-lite"/>
    </source>
</evidence>
<evidence type="ECO:0000259" key="4">
    <source>
        <dbReference type="Pfam" id="PF07967"/>
    </source>
</evidence>
<dbReference type="AlphaFoldDB" id="A0A914IAZ2"/>
<dbReference type="Pfam" id="PF07967">
    <property type="entry name" value="zf-C3HC"/>
    <property type="match status" value="1"/>
</dbReference>
<reference evidence="6" key="1">
    <citation type="submission" date="2022-11" db="UniProtKB">
        <authorList>
            <consortium name="WormBaseParasite"/>
        </authorList>
    </citation>
    <scope>IDENTIFICATION</scope>
</reference>
<dbReference type="GO" id="GO:0008270">
    <property type="term" value="F:zinc ion binding"/>
    <property type="evidence" value="ECO:0007669"/>
    <property type="project" value="InterPro"/>
</dbReference>
<dbReference type="Proteomes" id="UP000887572">
    <property type="component" value="Unplaced"/>
</dbReference>
<protein>
    <submittedName>
        <fullName evidence="6">C3HC-type domain-containing protein</fullName>
    </submittedName>
</protein>
<evidence type="ECO:0000256" key="1">
    <source>
        <dbReference type="ARBA" id="ARBA00004123"/>
    </source>
</evidence>
<feature type="region of interest" description="Disordered" evidence="3">
    <location>
        <begin position="296"/>
        <end position="375"/>
    </location>
</feature>
<dbReference type="InterPro" id="IPR012935">
    <property type="entry name" value="NuBaID_N"/>
</dbReference>
<feature type="region of interest" description="Disordered" evidence="3">
    <location>
        <begin position="406"/>
        <end position="429"/>
    </location>
</feature>
<feature type="compositionally biased region" description="Basic and acidic residues" evidence="3">
    <location>
        <begin position="414"/>
        <end position="429"/>
    </location>
</feature>
<feature type="domain" description="C3HC-type" evidence="4">
    <location>
        <begin position="62"/>
        <end position="155"/>
    </location>
</feature>
<sequence>MTTRKANSDTECSNNTLVKSLHRSIFDFMARNDAVNGKDGGGVSVGSSPSTDLALNDEKSWANYRRRLASFNVASRIAKPKELSPVVCARHGWKSIGEEFLQCDDCGKVLYIKLPGDDMSNRVLNHCIRHIQRKLVEAHTVICPWRISPGLNTSATYDIASRHQQLVDSGQPELPLEDELVDEALVDKFGVQSRFFLAMAIYGWLPMPKSKTDTGAEAKPAYHCPLCGRHLCALVFSNECPLNPREQHQHYCPVVEDRDLPLWRECLQSVHRLKKRESLIPSMRNVKSMLKRLFGGGAESDGSGSSSRVYGEKWASSNGTKQQQQQRVVDLVSMEEEEEEAMTKRKKRKLDDDDGEHGNGGVELAKEAREDGGVNGEAAAAAVMMKEAAANGGKEIGDAVEECVPAAPNGVDEQTEKVDEHKSAASESG</sequence>
<comment type="subcellular location">
    <subcellularLocation>
        <location evidence="1">Nucleus</location>
    </subcellularLocation>
</comment>
<evidence type="ECO:0000256" key="2">
    <source>
        <dbReference type="ARBA" id="ARBA00023242"/>
    </source>
</evidence>
<evidence type="ECO:0000313" key="5">
    <source>
        <dbReference type="Proteomes" id="UP000887572"/>
    </source>
</evidence>
<evidence type="ECO:0000313" key="6">
    <source>
        <dbReference type="WBParaSite" id="Gr19_v10_g8522.t1"/>
    </source>
</evidence>
<accession>A0A914IAZ2</accession>
<dbReference type="PANTHER" id="PTHR15835">
    <property type="entry name" value="NUCLEAR-INTERACTING PARTNER OF ALK"/>
    <property type="match status" value="1"/>
</dbReference>
<dbReference type="PANTHER" id="PTHR15835:SF6">
    <property type="entry name" value="ZINC FINGER C3HC-TYPE PROTEIN 1"/>
    <property type="match status" value="1"/>
</dbReference>
<dbReference type="GO" id="GO:0005634">
    <property type="term" value="C:nucleus"/>
    <property type="evidence" value="ECO:0007669"/>
    <property type="project" value="UniProtKB-SubCell"/>
</dbReference>
<organism evidence="5 6">
    <name type="scientific">Globodera rostochiensis</name>
    <name type="common">Golden nematode worm</name>
    <name type="synonym">Heterodera rostochiensis</name>
    <dbReference type="NCBI Taxonomy" id="31243"/>
    <lineage>
        <taxon>Eukaryota</taxon>
        <taxon>Metazoa</taxon>
        <taxon>Ecdysozoa</taxon>
        <taxon>Nematoda</taxon>
        <taxon>Chromadorea</taxon>
        <taxon>Rhabditida</taxon>
        <taxon>Tylenchina</taxon>
        <taxon>Tylenchomorpha</taxon>
        <taxon>Tylenchoidea</taxon>
        <taxon>Heteroderidae</taxon>
        <taxon>Heteroderinae</taxon>
        <taxon>Globodera</taxon>
    </lineage>
</organism>
<dbReference type="WBParaSite" id="Gr19_v10_g8522.t1">
    <property type="protein sequence ID" value="Gr19_v10_g8522.t1"/>
    <property type="gene ID" value="Gr19_v10_g8522"/>
</dbReference>